<comment type="similarity">
    <text evidence="5">Belongs to the gemin-2 family.</text>
</comment>
<dbReference type="OrthoDB" id="428895at2759"/>
<gene>
    <name evidence="7" type="ORF">X975_11903</name>
</gene>
<feature type="non-terminal residue" evidence="7">
    <location>
        <position position="271"/>
    </location>
</feature>
<evidence type="ECO:0000256" key="2">
    <source>
        <dbReference type="ARBA" id="ARBA00022490"/>
    </source>
</evidence>
<evidence type="ECO:0000313" key="8">
    <source>
        <dbReference type="Proteomes" id="UP000054359"/>
    </source>
</evidence>
<dbReference type="EMBL" id="KK114654">
    <property type="protein sequence ID" value="KFM63005.1"/>
    <property type="molecule type" value="Genomic_DNA"/>
</dbReference>
<dbReference type="PANTHER" id="PTHR12794:SF0">
    <property type="entry name" value="GEM-ASSOCIATED PROTEIN 2"/>
    <property type="match status" value="1"/>
</dbReference>
<evidence type="ECO:0000256" key="3">
    <source>
        <dbReference type="ARBA" id="ARBA00022664"/>
    </source>
</evidence>
<dbReference type="OMA" id="PHKCLLP"/>
<evidence type="ECO:0000313" key="7">
    <source>
        <dbReference type="EMBL" id="KFM63005.1"/>
    </source>
</evidence>
<name>A0A087TD16_STEMI</name>
<dbReference type="InterPro" id="IPR035426">
    <property type="entry name" value="Gemin2/Brr1"/>
</dbReference>
<accession>A0A087TD16</accession>
<evidence type="ECO:0000256" key="1">
    <source>
        <dbReference type="ARBA" id="ARBA00004496"/>
    </source>
</evidence>
<keyword evidence="3" id="KW-0507">mRNA processing</keyword>
<keyword evidence="4" id="KW-0508">mRNA splicing</keyword>
<keyword evidence="8" id="KW-1185">Reference proteome</keyword>
<reference evidence="7 8" key="1">
    <citation type="submission" date="2013-11" db="EMBL/GenBank/DDBJ databases">
        <title>Genome sequencing of Stegodyphus mimosarum.</title>
        <authorList>
            <person name="Bechsgaard J."/>
        </authorList>
    </citation>
    <scope>NUCLEOTIDE SEQUENCE [LARGE SCALE GENOMIC DNA]</scope>
</reference>
<protein>
    <recommendedName>
        <fullName evidence="6">Gem-associated protein 2</fullName>
    </recommendedName>
</protein>
<dbReference type="GO" id="GO:0032797">
    <property type="term" value="C:SMN complex"/>
    <property type="evidence" value="ECO:0007669"/>
    <property type="project" value="TreeGrafter"/>
</dbReference>
<keyword evidence="2" id="KW-0963">Cytoplasm</keyword>
<dbReference type="AlphaFoldDB" id="A0A087TD16"/>
<dbReference type="Pfam" id="PF04938">
    <property type="entry name" value="SIP1"/>
    <property type="match status" value="1"/>
</dbReference>
<dbReference type="GO" id="GO:0000245">
    <property type="term" value="P:spliceosomal complex assembly"/>
    <property type="evidence" value="ECO:0007669"/>
    <property type="project" value="InterPro"/>
</dbReference>
<organism evidence="7 8">
    <name type="scientific">Stegodyphus mimosarum</name>
    <name type="common">African social velvet spider</name>
    <dbReference type="NCBI Taxonomy" id="407821"/>
    <lineage>
        <taxon>Eukaryota</taxon>
        <taxon>Metazoa</taxon>
        <taxon>Ecdysozoa</taxon>
        <taxon>Arthropoda</taxon>
        <taxon>Chelicerata</taxon>
        <taxon>Arachnida</taxon>
        <taxon>Araneae</taxon>
        <taxon>Araneomorphae</taxon>
        <taxon>Entelegynae</taxon>
        <taxon>Eresoidea</taxon>
        <taxon>Eresidae</taxon>
        <taxon>Stegodyphus</taxon>
    </lineage>
</organism>
<dbReference type="Proteomes" id="UP000054359">
    <property type="component" value="Unassembled WGS sequence"/>
</dbReference>
<proteinExistence type="inferred from homology"/>
<dbReference type="GO" id="GO:0000387">
    <property type="term" value="P:spliceosomal snRNP assembly"/>
    <property type="evidence" value="ECO:0007669"/>
    <property type="project" value="InterPro"/>
</dbReference>
<evidence type="ECO:0000256" key="5">
    <source>
        <dbReference type="ARBA" id="ARBA00025758"/>
    </source>
</evidence>
<dbReference type="PIRSF" id="PIRSF038038">
    <property type="entry name" value="SMN_Gemin2"/>
    <property type="match status" value="1"/>
</dbReference>
<evidence type="ECO:0000256" key="6">
    <source>
        <dbReference type="ARBA" id="ARBA00047179"/>
    </source>
</evidence>
<dbReference type="GO" id="GO:0005681">
    <property type="term" value="C:spliceosomal complex"/>
    <property type="evidence" value="ECO:0007669"/>
    <property type="project" value="InterPro"/>
</dbReference>
<sequence>MAKYRGDKGILKRAFDLSELPKTVDLNSPPVSGLDYLYRVRLESRKCPKIVVSNIDTAQFLHLQNVKVDFCNGFVAAKPGFAPDPRWQKEVLELFMHSKQKFSKNRVMLKTKFPRPDFPKLSKQEQWCIFCLGPKKHDEVYNVLSETDCEPSAKGKKMRLSESGNEPLLSVVAHLNQRSVIRLLAYHIDWLEDGSFTHDQGVWIYALLVCLEKPLEPDTCALLRSLSRCCSTHRAKLNNPEDTALKSLNLIISIIANYFDQKDMSDKFTTD</sequence>
<dbReference type="InterPro" id="IPR017364">
    <property type="entry name" value="GEMIN2"/>
</dbReference>
<comment type="subcellular location">
    <subcellularLocation>
        <location evidence="1">Cytoplasm</location>
    </subcellularLocation>
</comment>
<dbReference type="PANTHER" id="PTHR12794">
    <property type="entry name" value="GEMIN2"/>
    <property type="match status" value="1"/>
</dbReference>
<dbReference type="STRING" id="407821.A0A087TD16"/>
<dbReference type="Gene3D" id="1.20.58.1070">
    <property type="match status" value="1"/>
</dbReference>
<evidence type="ECO:0000256" key="4">
    <source>
        <dbReference type="ARBA" id="ARBA00023187"/>
    </source>
</evidence>